<dbReference type="NCBIfam" id="NF033880">
    <property type="entry name" value="Prli42"/>
    <property type="match status" value="1"/>
</dbReference>
<evidence type="ECO:0000256" key="1">
    <source>
        <dbReference type="SAM" id="Phobius"/>
    </source>
</evidence>
<name>A0ABS9UCM2_9BACL</name>
<keyword evidence="1" id="KW-0472">Membrane</keyword>
<keyword evidence="1" id="KW-0812">Transmembrane</keyword>
<proteinExistence type="predicted"/>
<gene>
    <name evidence="2" type="primary">prli42</name>
    <name evidence="2" type="ORF">LZ480_08310</name>
</gene>
<organism evidence="2 3">
    <name type="scientific">Solibacillus palustris</name>
    <dbReference type="NCBI Taxonomy" id="2908203"/>
    <lineage>
        <taxon>Bacteria</taxon>
        <taxon>Bacillati</taxon>
        <taxon>Bacillota</taxon>
        <taxon>Bacilli</taxon>
        <taxon>Bacillales</taxon>
        <taxon>Caryophanaceae</taxon>
        <taxon>Solibacillus</taxon>
    </lineage>
</organism>
<dbReference type="InterPro" id="IPR049722">
    <property type="entry name" value="Prli42-like"/>
</dbReference>
<sequence length="31" mass="3432">MSNKKFQKIVVYSMVIIMLISTIAMGVAAIM</sequence>
<dbReference type="EMBL" id="JAKZFC010000002">
    <property type="protein sequence ID" value="MCH7321894.1"/>
    <property type="molecule type" value="Genomic_DNA"/>
</dbReference>
<evidence type="ECO:0000313" key="3">
    <source>
        <dbReference type="Proteomes" id="UP001316087"/>
    </source>
</evidence>
<keyword evidence="3" id="KW-1185">Reference proteome</keyword>
<protein>
    <submittedName>
        <fullName evidence="2">Stressosome-associated protein Prli42</fullName>
    </submittedName>
</protein>
<keyword evidence="1" id="KW-1133">Transmembrane helix</keyword>
<dbReference type="RefSeq" id="WP_241368944.1">
    <property type="nucleotide sequence ID" value="NZ_JAKZFC010000002.1"/>
</dbReference>
<feature type="transmembrane region" description="Helical" evidence="1">
    <location>
        <begin position="9"/>
        <end position="30"/>
    </location>
</feature>
<accession>A0ABS9UCM2</accession>
<reference evidence="2 3" key="1">
    <citation type="submission" date="2022-03" db="EMBL/GenBank/DDBJ databases">
        <authorList>
            <person name="Jo J.-H."/>
            <person name="Im W.-T."/>
        </authorList>
    </citation>
    <scope>NUCLEOTIDE SEQUENCE [LARGE SCALE GENOMIC DNA]</scope>
    <source>
        <strain evidence="2 3">MA9</strain>
    </source>
</reference>
<evidence type="ECO:0000313" key="2">
    <source>
        <dbReference type="EMBL" id="MCH7321894.1"/>
    </source>
</evidence>
<comment type="caution">
    <text evidence="2">The sequence shown here is derived from an EMBL/GenBank/DDBJ whole genome shotgun (WGS) entry which is preliminary data.</text>
</comment>
<dbReference type="Proteomes" id="UP001316087">
    <property type="component" value="Unassembled WGS sequence"/>
</dbReference>